<reference evidence="4" key="1">
    <citation type="submission" date="2016-06" db="UniProtKB">
        <authorList>
            <consortium name="WormBaseParasite"/>
        </authorList>
    </citation>
    <scope>IDENTIFICATION</scope>
</reference>
<dbReference type="WBParaSite" id="SBAD_0000449801-mRNA-1">
    <property type="protein sequence ID" value="SBAD_0000449801-mRNA-1"/>
    <property type="gene ID" value="SBAD_0000449801"/>
</dbReference>
<accession>A0A183IL16</accession>
<keyword evidence="3" id="KW-1185">Reference proteome</keyword>
<reference evidence="2 3" key="2">
    <citation type="submission" date="2018-11" db="EMBL/GenBank/DDBJ databases">
        <authorList>
            <consortium name="Pathogen Informatics"/>
        </authorList>
    </citation>
    <scope>NUCLEOTIDE SEQUENCE [LARGE SCALE GENOMIC DNA]</scope>
</reference>
<gene>
    <name evidence="2" type="ORF">SBAD_LOCUS4312</name>
</gene>
<proteinExistence type="predicted"/>
<sequence length="76" mass="8441">MTSRGRGRSGVVDFRRGRSSPGVNGGVVPPIAEAWLQCQWQVNNDSSQFGADRKSVIPHSGEVEWIAYDWGMDYND</sequence>
<feature type="region of interest" description="Disordered" evidence="1">
    <location>
        <begin position="1"/>
        <end position="26"/>
    </location>
</feature>
<evidence type="ECO:0000256" key="1">
    <source>
        <dbReference type="SAM" id="MobiDB-lite"/>
    </source>
</evidence>
<name>A0A183IL16_9BILA</name>
<protein>
    <submittedName>
        <fullName evidence="2 4">Uncharacterized protein</fullName>
    </submittedName>
</protein>
<dbReference type="EMBL" id="UZAM01008243">
    <property type="protein sequence ID" value="VDP03980.1"/>
    <property type="molecule type" value="Genomic_DNA"/>
</dbReference>
<dbReference type="AlphaFoldDB" id="A0A183IL16"/>
<evidence type="ECO:0000313" key="3">
    <source>
        <dbReference type="Proteomes" id="UP000270296"/>
    </source>
</evidence>
<evidence type="ECO:0000313" key="2">
    <source>
        <dbReference type="EMBL" id="VDP03980.1"/>
    </source>
</evidence>
<organism evidence="4">
    <name type="scientific">Soboliphyme baturini</name>
    <dbReference type="NCBI Taxonomy" id="241478"/>
    <lineage>
        <taxon>Eukaryota</taxon>
        <taxon>Metazoa</taxon>
        <taxon>Ecdysozoa</taxon>
        <taxon>Nematoda</taxon>
        <taxon>Enoplea</taxon>
        <taxon>Dorylaimia</taxon>
        <taxon>Dioctophymatida</taxon>
        <taxon>Dioctophymatoidea</taxon>
        <taxon>Soboliphymatidae</taxon>
        <taxon>Soboliphyme</taxon>
    </lineage>
</organism>
<evidence type="ECO:0000313" key="4">
    <source>
        <dbReference type="WBParaSite" id="SBAD_0000449801-mRNA-1"/>
    </source>
</evidence>
<dbReference type="Proteomes" id="UP000270296">
    <property type="component" value="Unassembled WGS sequence"/>
</dbReference>